<evidence type="ECO:0000256" key="2">
    <source>
        <dbReference type="ARBA" id="ARBA00009416"/>
    </source>
</evidence>
<dbReference type="InterPro" id="IPR006957">
    <property type="entry name" value="EIN3"/>
</dbReference>
<dbReference type="InterPro" id="IPR023278">
    <property type="entry name" value="Ethylene_insens-like_DNA-bd"/>
</dbReference>
<reference evidence="6 7" key="1">
    <citation type="submission" date="2019-09" db="EMBL/GenBank/DDBJ databases">
        <authorList>
            <person name="Ou C."/>
        </authorList>
    </citation>
    <scope>NUCLEOTIDE SEQUENCE [LARGE SCALE GENOMIC DNA]</scope>
    <source>
        <strain evidence="6">S2</strain>
        <tissue evidence="6">Leaf</tissue>
    </source>
</reference>
<dbReference type="GO" id="GO:0003700">
    <property type="term" value="F:DNA-binding transcription factor activity"/>
    <property type="evidence" value="ECO:0007669"/>
    <property type="project" value="InterPro"/>
</dbReference>
<dbReference type="EMBL" id="SMOL01000401">
    <property type="protein sequence ID" value="KAB2617419.1"/>
    <property type="molecule type" value="Genomic_DNA"/>
</dbReference>
<dbReference type="InterPro" id="IPR047091">
    <property type="entry name" value="EIN3-like_DNA-bd"/>
</dbReference>
<dbReference type="Proteomes" id="UP000327157">
    <property type="component" value="Chromosome 15"/>
</dbReference>
<evidence type="ECO:0000313" key="7">
    <source>
        <dbReference type="Proteomes" id="UP000327157"/>
    </source>
</evidence>
<evidence type="ECO:0000259" key="5">
    <source>
        <dbReference type="Pfam" id="PF04873"/>
    </source>
</evidence>
<dbReference type="GO" id="GO:0003677">
    <property type="term" value="F:DNA binding"/>
    <property type="evidence" value="ECO:0007669"/>
    <property type="project" value="TreeGrafter"/>
</dbReference>
<reference evidence="6 7" key="3">
    <citation type="submission" date="2019-11" db="EMBL/GenBank/DDBJ databases">
        <title>A de novo genome assembly of a pear dwarfing rootstock.</title>
        <authorList>
            <person name="Wang F."/>
            <person name="Wang J."/>
            <person name="Li S."/>
            <person name="Zhang Y."/>
            <person name="Fang M."/>
            <person name="Ma L."/>
            <person name="Zhao Y."/>
            <person name="Jiang S."/>
        </authorList>
    </citation>
    <scope>NUCLEOTIDE SEQUENCE [LARGE SCALE GENOMIC DNA]</scope>
    <source>
        <strain evidence="6">S2</strain>
        <tissue evidence="6">Leaf</tissue>
    </source>
</reference>
<evidence type="ECO:0000313" key="6">
    <source>
        <dbReference type="EMBL" id="KAB2617419.1"/>
    </source>
</evidence>
<evidence type="ECO:0000256" key="3">
    <source>
        <dbReference type="ARBA" id="ARBA00022745"/>
    </source>
</evidence>
<accession>A0A5N5GPE2</accession>
<dbReference type="OrthoDB" id="2017676at2759"/>
<comment type="subcellular location">
    <subcellularLocation>
        <location evidence="1">Nucleus</location>
    </subcellularLocation>
</comment>
<name>A0A5N5GPE2_9ROSA</name>
<evidence type="ECO:0000256" key="4">
    <source>
        <dbReference type="ARBA" id="ARBA00023242"/>
    </source>
</evidence>
<dbReference type="GO" id="GO:0009873">
    <property type="term" value="P:ethylene-activated signaling pathway"/>
    <property type="evidence" value="ECO:0007669"/>
    <property type="project" value="UniProtKB-KW"/>
</dbReference>
<dbReference type="Gene3D" id="1.10.3180.10">
    <property type="entry name" value="DNA-binding domain of EIN3-like"/>
    <property type="match status" value="1"/>
</dbReference>
<keyword evidence="7" id="KW-1185">Reference proteome</keyword>
<organism evidence="6 7">
    <name type="scientific">Pyrus ussuriensis x Pyrus communis</name>
    <dbReference type="NCBI Taxonomy" id="2448454"/>
    <lineage>
        <taxon>Eukaryota</taxon>
        <taxon>Viridiplantae</taxon>
        <taxon>Streptophyta</taxon>
        <taxon>Embryophyta</taxon>
        <taxon>Tracheophyta</taxon>
        <taxon>Spermatophyta</taxon>
        <taxon>Magnoliopsida</taxon>
        <taxon>eudicotyledons</taxon>
        <taxon>Gunneridae</taxon>
        <taxon>Pentapetalae</taxon>
        <taxon>rosids</taxon>
        <taxon>fabids</taxon>
        <taxon>Rosales</taxon>
        <taxon>Rosaceae</taxon>
        <taxon>Amygdaloideae</taxon>
        <taxon>Maleae</taxon>
        <taxon>Pyrus</taxon>
    </lineage>
</organism>
<evidence type="ECO:0000256" key="1">
    <source>
        <dbReference type="ARBA" id="ARBA00004123"/>
    </source>
</evidence>
<keyword evidence="3" id="KW-0936">Ethylene signaling pathway</keyword>
<protein>
    <submittedName>
        <fullName evidence="6">ETHYLENE INSENSITIVE 3-like 4 protein</fullName>
    </submittedName>
</protein>
<reference evidence="7" key="2">
    <citation type="submission" date="2019-10" db="EMBL/GenBank/DDBJ databases">
        <title>A de novo genome assembly of a pear dwarfing rootstock.</title>
        <authorList>
            <person name="Wang F."/>
            <person name="Wang J."/>
            <person name="Li S."/>
            <person name="Zhang Y."/>
            <person name="Fang M."/>
            <person name="Ma L."/>
            <person name="Zhao Y."/>
            <person name="Jiang S."/>
        </authorList>
    </citation>
    <scope>NUCLEOTIDE SEQUENCE [LARGE SCALE GENOMIC DNA]</scope>
</reference>
<comment type="similarity">
    <text evidence="2">Belongs to the EIN3 family.</text>
</comment>
<proteinExistence type="inferred from homology"/>
<dbReference type="PANTHER" id="PTHR33305:SF29">
    <property type="entry name" value="ETHYLENE INSENSITIVE 3-LIKE 5 PROTEIN"/>
    <property type="match status" value="1"/>
</dbReference>
<dbReference type="PANTHER" id="PTHR33305">
    <property type="entry name" value="ETHYLENE INSENSITIVE 3-LIKE 2 PROTEIN"/>
    <property type="match status" value="1"/>
</dbReference>
<sequence length="439" mass="49291">MVEFHGEVDTVRVGIVVEDEEAAEDHISYEELKKRMWKHRIRLQKLKEYEEEPAGSLAKQEVSRRKKMARSQDSILKYMGKIMEVCKAKGFVYGIVPEKGKPMTGSFLRKWWKDKVRFDQNAPIAIAEHLPALIFEQGELDHGSYAHLLHELQDTTLASLLSALMQHCMPPQRWFPLGSSLVAHWGGDHGAPPYRKPHDLKKAWKVSALAAVIKHMAPNSDNVRKLVRQSKCLQDKMTAILSKVVNQEESFIQITEKCLKISDHSNKKVKNMKWPDTASNEKRKLISTDLGLGFVDKKSGADHDQDQDQTLCVYEQNNVSDLLAKGTSCALLDDCPSNDSGVVSVVDWIDMELDKVNRIDHNNGALVINEQVGGDVSGTKVGGYGSASYWGSGIYDDDDLAMDGAFEIGRGNMDSILSSEEILHNDHDSTSIWIWDMSN</sequence>
<gene>
    <name evidence="6" type="ORF">D8674_013288</name>
</gene>
<dbReference type="GO" id="GO:0005634">
    <property type="term" value="C:nucleus"/>
    <property type="evidence" value="ECO:0007669"/>
    <property type="project" value="UniProtKB-SubCell"/>
</dbReference>
<dbReference type="SUPFAM" id="SSF116768">
    <property type="entry name" value="DNA-binding domain of EIN3-like"/>
    <property type="match status" value="1"/>
</dbReference>
<dbReference type="Pfam" id="PF04873">
    <property type="entry name" value="EIN3_DNA-bd"/>
    <property type="match status" value="1"/>
</dbReference>
<feature type="domain" description="Ethylene insensitive 3-like DNA-binding" evidence="5">
    <location>
        <begin position="30"/>
        <end position="243"/>
    </location>
</feature>
<dbReference type="AlphaFoldDB" id="A0A5N5GPE2"/>
<comment type="caution">
    <text evidence="6">The sequence shown here is derived from an EMBL/GenBank/DDBJ whole genome shotgun (WGS) entry which is preliminary data.</text>
</comment>
<keyword evidence="4" id="KW-0539">Nucleus</keyword>